<comment type="cofactor">
    <cofactor evidence="1">
        <name>Fe cation</name>
        <dbReference type="ChEBI" id="CHEBI:24875"/>
    </cofactor>
</comment>
<comment type="caution">
    <text evidence="8">The sequence shown here is derived from an EMBL/GenBank/DDBJ whole genome shotgun (WGS) entry which is preliminary data.</text>
</comment>
<evidence type="ECO:0000259" key="7">
    <source>
        <dbReference type="Pfam" id="PF25137"/>
    </source>
</evidence>
<evidence type="ECO:0000259" key="6">
    <source>
        <dbReference type="Pfam" id="PF00465"/>
    </source>
</evidence>
<keyword evidence="3" id="KW-0560">Oxidoreductase</keyword>
<dbReference type="Gene3D" id="3.40.50.1970">
    <property type="match status" value="1"/>
</dbReference>
<feature type="domain" description="Alcohol dehydrogenase iron-type/glycerol dehydrogenase GldA" evidence="6">
    <location>
        <begin position="10"/>
        <end position="180"/>
    </location>
</feature>
<organism evidence="8 9">
    <name type="scientific">Cohaesibacter celericrescens</name>
    <dbReference type="NCBI Taxonomy" id="2067669"/>
    <lineage>
        <taxon>Bacteria</taxon>
        <taxon>Pseudomonadati</taxon>
        <taxon>Pseudomonadota</taxon>
        <taxon>Alphaproteobacteria</taxon>
        <taxon>Hyphomicrobiales</taxon>
        <taxon>Cohaesibacteraceae</taxon>
    </lineage>
</organism>
<evidence type="ECO:0000256" key="5">
    <source>
        <dbReference type="ARBA" id="ARBA00049243"/>
    </source>
</evidence>
<dbReference type="GO" id="GO:0004022">
    <property type="term" value="F:alcohol dehydrogenase (NAD+) activity"/>
    <property type="evidence" value="ECO:0007669"/>
    <property type="project" value="UniProtKB-EC"/>
</dbReference>
<proteinExistence type="inferred from homology"/>
<feature type="domain" description="Fe-containing alcohol dehydrogenase-like C-terminal" evidence="7">
    <location>
        <begin position="191"/>
        <end position="377"/>
    </location>
</feature>
<dbReference type="FunFam" id="3.40.50.1970:FF:000003">
    <property type="entry name" value="Alcohol dehydrogenase, iron-containing"/>
    <property type="match status" value="1"/>
</dbReference>
<comment type="catalytic activity">
    <reaction evidence="5">
        <text>a primary alcohol + NAD(+) = an aldehyde + NADH + H(+)</text>
        <dbReference type="Rhea" id="RHEA:10736"/>
        <dbReference type="ChEBI" id="CHEBI:15378"/>
        <dbReference type="ChEBI" id="CHEBI:15734"/>
        <dbReference type="ChEBI" id="CHEBI:17478"/>
        <dbReference type="ChEBI" id="CHEBI:57540"/>
        <dbReference type="ChEBI" id="CHEBI:57945"/>
        <dbReference type="EC" id="1.1.1.1"/>
    </reaction>
</comment>
<evidence type="ECO:0000313" key="9">
    <source>
        <dbReference type="Proteomes" id="UP000234881"/>
    </source>
</evidence>
<comment type="similarity">
    <text evidence="2">Belongs to the iron-containing alcohol dehydrogenase family.</text>
</comment>
<evidence type="ECO:0000313" key="8">
    <source>
        <dbReference type="EMBL" id="PLW78317.1"/>
    </source>
</evidence>
<accession>A0A2N5XV35</accession>
<dbReference type="PANTHER" id="PTHR11496:SF102">
    <property type="entry name" value="ALCOHOL DEHYDROGENASE 4"/>
    <property type="match status" value="1"/>
</dbReference>
<dbReference type="OrthoDB" id="9815791at2"/>
<dbReference type="GO" id="GO:0046872">
    <property type="term" value="F:metal ion binding"/>
    <property type="evidence" value="ECO:0007669"/>
    <property type="project" value="InterPro"/>
</dbReference>
<dbReference type="RefSeq" id="WP_101532813.1">
    <property type="nucleotide sequence ID" value="NZ_JBFHIU010000055.1"/>
</dbReference>
<dbReference type="CDD" id="cd08185">
    <property type="entry name" value="Fe-ADH-like"/>
    <property type="match status" value="1"/>
</dbReference>
<evidence type="ECO:0000256" key="4">
    <source>
        <dbReference type="ARBA" id="ARBA00023027"/>
    </source>
</evidence>
<name>A0A2N5XV35_9HYPH</name>
<dbReference type="Pfam" id="PF25137">
    <property type="entry name" value="ADH_Fe_C"/>
    <property type="match status" value="1"/>
</dbReference>
<evidence type="ECO:0000256" key="3">
    <source>
        <dbReference type="ARBA" id="ARBA00023002"/>
    </source>
</evidence>
<dbReference type="InterPro" id="IPR039697">
    <property type="entry name" value="Alcohol_dehydrogenase_Fe"/>
</dbReference>
<reference evidence="8 9" key="1">
    <citation type="submission" date="2018-01" db="EMBL/GenBank/DDBJ databases">
        <title>The draft genome sequence of Cohaesibacter sp. H1304.</title>
        <authorList>
            <person name="Wang N.-N."/>
            <person name="Du Z.-J."/>
        </authorList>
    </citation>
    <scope>NUCLEOTIDE SEQUENCE [LARGE SCALE GENOMIC DNA]</scope>
    <source>
        <strain evidence="8 9">H1304</strain>
    </source>
</reference>
<protein>
    <submittedName>
        <fullName evidence="8">Alcohol dehydrogenase</fullName>
    </submittedName>
</protein>
<dbReference type="Proteomes" id="UP000234881">
    <property type="component" value="Unassembled WGS sequence"/>
</dbReference>
<dbReference type="AlphaFoldDB" id="A0A2N5XV35"/>
<dbReference type="PROSITE" id="PS00913">
    <property type="entry name" value="ADH_IRON_1"/>
    <property type="match status" value="1"/>
</dbReference>
<sequence length="378" mass="40205">MSGEFNYVVPTKLHFGVDILTQCGSLISGLGKRALLVTMKVEPFMEPSLAILRSSLKEAGFEVHGFEGAIPNPTLASVEKGSQLARDLDIDVVIGFGGGSAMDTAKAIAVGATHEGSLWNYIWSSDTQPTDKTLPIVAIPTTSGTGSQLTQVSVFTNEDLKYKAAIYNELIFPAVAIVDPRLMVTTPKAVTAATGFDVFTHAFESYIHSNSSPIVKTLAKQAIAIVGQYLPVVLEDPHNIEARTQMAFADSLAGMCIANAGVTLPHGMGMAIGGFYPNISHGQALAIVYPEFVKFTESAAPEAFEMLRNALAPEASSPLEAIEVFLSKVGLNKKLSDFGATSSDVSALTEQCMVLPDYQANPRVTSSDEMRAIIEAVL</sequence>
<dbReference type="PANTHER" id="PTHR11496">
    <property type="entry name" value="ALCOHOL DEHYDROGENASE"/>
    <property type="match status" value="1"/>
</dbReference>
<dbReference type="SUPFAM" id="SSF56796">
    <property type="entry name" value="Dehydroquinate synthase-like"/>
    <property type="match status" value="1"/>
</dbReference>
<dbReference type="Pfam" id="PF00465">
    <property type="entry name" value="Fe-ADH"/>
    <property type="match status" value="1"/>
</dbReference>
<dbReference type="InterPro" id="IPR056798">
    <property type="entry name" value="ADH_Fe_C"/>
</dbReference>
<keyword evidence="9" id="KW-1185">Reference proteome</keyword>
<dbReference type="InterPro" id="IPR001670">
    <property type="entry name" value="ADH_Fe/GldA"/>
</dbReference>
<evidence type="ECO:0000256" key="1">
    <source>
        <dbReference type="ARBA" id="ARBA00001962"/>
    </source>
</evidence>
<evidence type="ECO:0000256" key="2">
    <source>
        <dbReference type="ARBA" id="ARBA00007358"/>
    </source>
</evidence>
<keyword evidence="4" id="KW-0520">NAD</keyword>
<gene>
    <name evidence="8" type="ORF">C0081_05555</name>
</gene>
<dbReference type="InterPro" id="IPR018211">
    <property type="entry name" value="ADH_Fe_CS"/>
</dbReference>
<dbReference type="EMBL" id="PKUQ01000009">
    <property type="protein sequence ID" value="PLW78317.1"/>
    <property type="molecule type" value="Genomic_DNA"/>
</dbReference>
<dbReference type="Gene3D" id="1.20.1090.10">
    <property type="entry name" value="Dehydroquinate synthase-like - alpha domain"/>
    <property type="match status" value="1"/>
</dbReference>